<keyword evidence="3" id="KW-1185">Reference proteome</keyword>
<gene>
    <name evidence="2" type="ORF">PoB_001921400</name>
</gene>
<accession>A0AAV3ZFP2</accession>
<reference evidence="2 3" key="1">
    <citation type="journal article" date="2021" name="Elife">
        <title>Chloroplast acquisition without the gene transfer in kleptoplastic sea slugs, Plakobranchus ocellatus.</title>
        <authorList>
            <person name="Maeda T."/>
            <person name="Takahashi S."/>
            <person name="Yoshida T."/>
            <person name="Shimamura S."/>
            <person name="Takaki Y."/>
            <person name="Nagai Y."/>
            <person name="Toyoda A."/>
            <person name="Suzuki Y."/>
            <person name="Arimoto A."/>
            <person name="Ishii H."/>
            <person name="Satoh N."/>
            <person name="Nishiyama T."/>
            <person name="Hasebe M."/>
            <person name="Maruyama T."/>
            <person name="Minagawa J."/>
            <person name="Obokata J."/>
            <person name="Shigenobu S."/>
        </authorList>
    </citation>
    <scope>NUCLEOTIDE SEQUENCE [LARGE SCALE GENOMIC DNA]</scope>
</reference>
<proteinExistence type="predicted"/>
<name>A0AAV3ZFP2_9GAST</name>
<evidence type="ECO:0000313" key="3">
    <source>
        <dbReference type="Proteomes" id="UP000735302"/>
    </source>
</evidence>
<feature type="region of interest" description="Disordered" evidence="1">
    <location>
        <begin position="1"/>
        <end position="49"/>
    </location>
</feature>
<evidence type="ECO:0000313" key="2">
    <source>
        <dbReference type="EMBL" id="GFN92708.1"/>
    </source>
</evidence>
<dbReference type="Proteomes" id="UP000735302">
    <property type="component" value="Unassembled WGS sequence"/>
</dbReference>
<sequence length="109" mass="12196">MGNKNTRPSKKAGDSDAETISAHPPDPGKLRKLGRRVAEESAQHESTCTRRLALQDAGELDQPISLCCWKPVKRDTRTNSSSKREKKSRPESDSELPNLLLLHLFQSLF</sequence>
<comment type="caution">
    <text evidence="2">The sequence shown here is derived from an EMBL/GenBank/DDBJ whole genome shotgun (WGS) entry which is preliminary data.</text>
</comment>
<evidence type="ECO:0000256" key="1">
    <source>
        <dbReference type="SAM" id="MobiDB-lite"/>
    </source>
</evidence>
<protein>
    <submittedName>
        <fullName evidence="2">Uncharacterized protein</fullName>
    </submittedName>
</protein>
<dbReference type="AlphaFoldDB" id="A0AAV3ZFP2"/>
<dbReference type="EMBL" id="BLXT01002287">
    <property type="protein sequence ID" value="GFN92708.1"/>
    <property type="molecule type" value="Genomic_DNA"/>
</dbReference>
<feature type="region of interest" description="Disordered" evidence="1">
    <location>
        <begin position="74"/>
        <end position="96"/>
    </location>
</feature>
<organism evidence="2 3">
    <name type="scientific">Plakobranchus ocellatus</name>
    <dbReference type="NCBI Taxonomy" id="259542"/>
    <lineage>
        <taxon>Eukaryota</taxon>
        <taxon>Metazoa</taxon>
        <taxon>Spiralia</taxon>
        <taxon>Lophotrochozoa</taxon>
        <taxon>Mollusca</taxon>
        <taxon>Gastropoda</taxon>
        <taxon>Heterobranchia</taxon>
        <taxon>Euthyneura</taxon>
        <taxon>Panpulmonata</taxon>
        <taxon>Sacoglossa</taxon>
        <taxon>Placobranchoidea</taxon>
        <taxon>Plakobranchidae</taxon>
        <taxon>Plakobranchus</taxon>
    </lineage>
</organism>